<dbReference type="STRING" id="908337.HMPREF9257_0599"/>
<dbReference type="AlphaFoldDB" id="E4KQP0"/>
<accession>E4KQP0</accession>
<feature type="transmembrane region" description="Helical" evidence="6">
    <location>
        <begin position="77"/>
        <end position="101"/>
    </location>
</feature>
<reference evidence="8 9" key="1">
    <citation type="submission" date="2010-10" db="EMBL/GenBank/DDBJ databases">
        <authorList>
            <person name="Durkin A.S."/>
            <person name="Madupu R."/>
            <person name="Torralba M."/>
            <person name="Gillis M."/>
            <person name="Methe B."/>
            <person name="Sutton G."/>
            <person name="Nelson K.E."/>
        </authorList>
    </citation>
    <scope>NUCLEOTIDE SEQUENCE [LARGE SCALE GENOMIC DNA]</scope>
    <source>
        <strain evidence="8 9">ACS-139-V-Col8</strain>
    </source>
</reference>
<proteinExistence type="predicted"/>
<evidence type="ECO:0000256" key="3">
    <source>
        <dbReference type="ARBA" id="ARBA00022692"/>
    </source>
</evidence>
<feature type="domain" description="RDD" evidence="7">
    <location>
        <begin position="26"/>
        <end position="197"/>
    </location>
</feature>
<dbReference type="eggNOG" id="ENOG5032X8T">
    <property type="taxonomic scope" value="Bacteria"/>
</dbReference>
<sequence length="228" mass="26198">MKQDNIISKTLASIKGLDQRPSQVDLIPRLSAYIADWFFGNLFVMAGPFVMFSLMTAKEASYKNLYSFPAYGLAETWSYLSFILALIFYSLYFVFIPYKVWPGQTLGKKMTKLKIVEAEDYETTSWQALLMRHLVGFVVVEGAAFTMGQYLQETLSLMTGFYTENYLGTAGLILAMVSLILVIFTRSGRALHDYMANTRVIKIEGEEPVKKLIRDQRRRNHQLRHLKK</sequence>
<name>E4KQP0_9LACT</name>
<comment type="caution">
    <text evidence="8">The sequence shown here is derived from an EMBL/GenBank/DDBJ whole genome shotgun (WGS) entry which is preliminary data.</text>
</comment>
<dbReference type="InterPro" id="IPR051791">
    <property type="entry name" value="Pra-immunoreactive"/>
</dbReference>
<protein>
    <submittedName>
        <fullName evidence="8">RDD family protein</fullName>
    </submittedName>
</protein>
<gene>
    <name evidence="8" type="ORF">HMPREF9257_0599</name>
</gene>
<dbReference type="OrthoDB" id="1653838at2"/>
<comment type="subcellular location">
    <subcellularLocation>
        <location evidence="1">Cell membrane</location>
        <topology evidence="1">Multi-pass membrane protein</topology>
    </subcellularLocation>
</comment>
<evidence type="ECO:0000259" key="7">
    <source>
        <dbReference type="Pfam" id="PF06271"/>
    </source>
</evidence>
<dbReference type="RefSeq" id="WP_006418867.1">
    <property type="nucleotide sequence ID" value="NZ_AENN01000017.1"/>
</dbReference>
<dbReference type="GO" id="GO:0005886">
    <property type="term" value="C:plasma membrane"/>
    <property type="evidence" value="ECO:0007669"/>
    <property type="project" value="UniProtKB-SubCell"/>
</dbReference>
<evidence type="ECO:0000313" key="9">
    <source>
        <dbReference type="Proteomes" id="UP000005990"/>
    </source>
</evidence>
<evidence type="ECO:0000256" key="2">
    <source>
        <dbReference type="ARBA" id="ARBA00022475"/>
    </source>
</evidence>
<feature type="transmembrane region" description="Helical" evidence="6">
    <location>
        <begin position="166"/>
        <end position="185"/>
    </location>
</feature>
<feature type="transmembrane region" description="Helical" evidence="6">
    <location>
        <begin position="37"/>
        <end position="57"/>
    </location>
</feature>
<evidence type="ECO:0000313" key="8">
    <source>
        <dbReference type="EMBL" id="EFR30707.1"/>
    </source>
</evidence>
<keyword evidence="3 6" id="KW-0812">Transmembrane</keyword>
<dbReference type="Pfam" id="PF06271">
    <property type="entry name" value="RDD"/>
    <property type="match status" value="1"/>
</dbReference>
<evidence type="ECO:0000256" key="4">
    <source>
        <dbReference type="ARBA" id="ARBA00022989"/>
    </source>
</evidence>
<evidence type="ECO:0000256" key="1">
    <source>
        <dbReference type="ARBA" id="ARBA00004651"/>
    </source>
</evidence>
<evidence type="ECO:0000256" key="5">
    <source>
        <dbReference type="ARBA" id="ARBA00023136"/>
    </source>
</evidence>
<keyword evidence="2" id="KW-1003">Cell membrane</keyword>
<dbReference type="InterPro" id="IPR010432">
    <property type="entry name" value="RDD"/>
</dbReference>
<evidence type="ECO:0000256" key="6">
    <source>
        <dbReference type="SAM" id="Phobius"/>
    </source>
</evidence>
<feature type="transmembrane region" description="Helical" evidence="6">
    <location>
        <begin position="134"/>
        <end position="151"/>
    </location>
</feature>
<dbReference type="PANTHER" id="PTHR36115">
    <property type="entry name" value="PROLINE-RICH ANTIGEN HOMOLOG-RELATED"/>
    <property type="match status" value="1"/>
</dbReference>
<dbReference type="Proteomes" id="UP000005990">
    <property type="component" value="Unassembled WGS sequence"/>
</dbReference>
<keyword evidence="5 6" id="KW-0472">Membrane</keyword>
<dbReference type="PANTHER" id="PTHR36115:SF4">
    <property type="entry name" value="MEMBRANE PROTEIN"/>
    <property type="match status" value="1"/>
</dbReference>
<keyword evidence="4 6" id="KW-1133">Transmembrane helix</keyword>
<dbReference type="EMBL" id="AENN01000017">
    <property type="protein sequence ID" value="EFR30707.1"/>
    <property type="molecule type" value="Genomic_DNA"/>
</dbReference>
<keyword evidence="9" id="KW-1185">Reference proteome</keyword>
<organism evidence="8 9">
    <name type="scientific">Eremococcus coleocola ACS-139-V-Col8</name>
    <dbReference type="NCBI Taxonomy" id="908337"/>
    <lineage>
        <taxon>Bacteria</taxon>
        <taxon>Bacillati</taxon>
        <taxon>Bacillota</taxon>
        <taxon>Bacilli</taxon>
        <taxon>Lactobacillales</taxon>
        <taxon>Aerococcaceae</taxon>
        <taxon>Eremococcus</taxon>
    </lineage>
</organism>